<gene>
    <name evidence="2" type="ORF">HAKA00212_LOCUS6607</name>
</gene>
<name>A0A6V1P5X7_HETAK</name>
<dbReference type="Pfam" id="PF00078">
    <property type="entry name" value="RVT_1"/>
    <property type="match status" value="1"/>
</dbReference>
<dbReference type="CDD" id="cd01650">
    <property type="entry name" value="RT_nLTR_like"/>
    <property type="match status" value="1"/>
</dbReference>
<reference evidence="2" key="1">
    <citation type="submission" date="2021-01" db="EMBL/GenBank/DDBJ databases">
        <authorList>
            <person name="Corre E."/>
            <person name="Pelletier E."/>
            <person name="Niang G."/>
            <person name="Scheremetjew M."/>
            <person name="Finn R."/>
            <person name="Kale V."/>
            <person name="Holt S."/>
            <person name="Cochrane G."/>
            <person name="Meng A."/>
            <person name="Brown T."/>
            <person name="Cohen L."/>
        </authorList>
    </citation>
    <scope>NUCLEOTIDE SEQUENCE</scope>
    <source>
        <strain evidence="2">CCMP3107</strain>
    </source>
</reference>
<dbReference type="SUPFAM" id="SSF56672">
    <property type="entry name" value="DNA/RNA polymerases"/>
    <property type="match status" value="1"/>
</dbReference>
<dbReference type="InterPro" id="IPR000477">
    <property type="entry name" value="RT_dom"/>
</dbReference>
<evidence type="ECO:0000259" key="1">
    <source>
        <dbReference type="PROSITE" id="PS50878"/>
    </source>
</evidence>
<protein>
    <recommendedName>
        <fullName evidence="1">Reverse transcriptase domain-containing protein</fullName>
    </recommendedName>
</protein>
<sequence length="702" mass="80188">MDEWFEHFSALSKDPDGDSVPLQDSVGGRVVFDLPNRITREMIEHQIRKLKRRKAAGIDAVYNEILIYSASFIIGALETLFNEVLKTRYFPSTWNVVMISPLFKSDDPNDTNNYRGISLLSCLGKLFCSIINEFVYTQVESAHLLSDLQGGFRRKRGCREQSFLLLSALLTANRRRGRRAHCAFVDFRKAYDSVKHSVLWKRLDSLGLGPKLTELLRSIYDKVRCTVRKDNQLSDLFPYDIGVRQGCILSPIIFNLFIDELVNVIQQNSDSLSGIEIGDLVVFILLYADDVVLVADNAADLSSLLRSLQEFCTASGMNVNVKKTKVVIFGKSRDPTNLPVVLFDNKPLEVVNEYKYLGCFVDKDLNFSFHIGAALKRAERASFSLFRCIGGFRNMKVSLKLRLYKTLVLSVLLFNVEVWGHLARKVDLRKLEKFHLSCLRRILMVGPAFPATAVFWMLGVVDLDTIIKQRTIKFLITIKQKKELELFSKTLEHISTFPNKLGTALRNLCISVNIPPATFFPVLFHPPPANRLQKSLESEFFSKTKNLIETNRKLKFLTTFLGSNHGPYPFLELNVQQKIRRSVINFIGGCHHLRIEVGRWYRVPASARVCRLCDSGSLEDELHILLSCPHFSDQREEMIMKLVREEGGLTPDSDDLMEKLRSQQSVKINLGLYQFLDYVMTEISSAHKEDENFRKEASVFVI</sequence>
<dbReference type="PANTHER" id="PTHR47027">
    <property type="entry name" value="REVERSE TRANSCRIPTASE DOMAIN-CONTAINING PROTEIN"/>
    <property type="match status" value="1"/>
</dbReference>
<evidence type="ECO:0000313" key="2">
    <source>
        <dbReference type="EMBL" id="CAE0627928.1"/>
    </source>
</evidence>
<dbReference type="PANTHER" id="PTHR47027:SF20">
    <property type="entry name" value="REVERSE TRANSCRIPTASE-LIKE PROTEIN WITH RNA-DIRECTED DNA POLYMERASE DOMAIN"/>
    <property type="match status" value="1"/>
</dbReference>
<dbReference type="InterPro" id="IPR043128">
    <property type="entry name" value="Rev_trsase/Diguanyl_cyclase"/>
</dbReference>
<accession>A0A6V1P5X7</accession>
<dbReference type="PROSITE" id="PS50878">
    <property type="entry name" value="RT_POL"/>
    <property type="match status" value="1"/>
</dbReference>
<dbReference type="AlphaFoldDB" id="A0A6V1P5X7"/>
<proteinExistence type="predicted"/>
<dbReference type="EMBL" id="HBIU01014279">
    <property type="protein sequence ID" value="CAE0627928.1"/>
    <property type="molecule type" value="Transcribed_RNA"/>
</dbReference>
<dbReference type="Gene3D" id="3.30.70.270">
    <property type="match status" value="1"/>
</dbReference>
<organism evidence="2">
    <name type="scientific">Heterosigma akashiwo</name>
    <name type="common">Chromophytic alga</name>
    <name type="synonym">Heterosigma carterae</name>
    <dbReference type="NCBI Taxonomy" id="2829"/>
    <lineage>
        <taxon>Eukaryota</taxon>
        <taxon>Sar</taxon>
        <taxon>Stramenopiles</taxon>
        <taxon>Ochrophyta</taxon>
        <taxon>Raphidophyceae</taxon>
        <taxon>Chattonellales</taxon>
        <taxon>Chattonellaceae</taxon>
        <taxon>Heterosigma</taxon>
    </lineage>
</organism>
<feature type="domain" description="Reverse transcriptase" evidence="1">
    <location>
        <begin position="83"/>
        <end position="361"/>
    </location>
</feature>
<dbReference type="InterPro" id="IPR043502">
    <property type="entry name" value="DNA/RNA_pol_sf"/>
</dbReference>